<reference evidence="1 2" key="1">
    <citation type="submission" date="2023-07" db="EMBL/GenBank/DDBJ databases">
        <title>Closed genoem sequence of Methanosarcinaceae archaeon Ac7.</title>
        <authorList>
            <person name="Poehlein A."/>
            <person name="Protasov E."/>
            <person name="Platt K."/>
            <person name="Reeh H."/>
            <person name="Daniel R."/>
            <person name="Brune A."/>
        </authorList>
    </citation>
    <scope>NUCLEOTIDE SEQUENCE [LARGE SCALE GENOMIC DNA]</scope>
    <source>
        <strain evidence="1 2">Ac7</strain>
    </source>
</reference>
<keyword evidence="2" id="KW-1185">Reference proteome</keyword>
<dbReference type="RefSeq" id="WP_338103195.1">
    <property type="nucleotide sequence ID" value="NZ_CP131060.1"/>
</dbReference>
<dbReference type="AlphaFoldDB" id="A0AA96V441"/>
<evidence type="ECO:0000313" key="1">
    <source>
        <dbReference type="EMBL" id="WNY25155.1"/>
    </source>
</evidence>
<name>A0AA96V441_9EURY</name>
<dbReference type="GeneID" id="89229811"/>
<organism evidence="1 2">
    <name type="scientific">Methanolapillus millepedarum</name>
    <dbReference type="NCBI Taxonomy" id="3028296"/>
    <lineage>
        <taxon>Archaea</taxon>
        <taxon>Methanobacteriati</taxon>
        <taxon>Methanobacteriota</taxon>
        <taxon>Stenosarchaea group</taxon>
        <taxon>Methanomicrobia</taxon>
        <taxon>Methanosarcinales</taxon>
        <taxon>Methanosarcinaceae</taxon>
        <taxon>Methanolapillus</taxon>
    </lineage>
</organism>
<protein>
    <submittedName>
        <fullName evidence="1">Uncharacterized protein</fullName>
    </submittedName>
</protein>
<dbReference type="Proteomes" id="UP001303587">
    <property type="component" value="Chromosome"/>
</dbReference>
<gene>
    <name evidence="1" type="ORF">MsAc7_06970</name>
</gene>
<evidence type="ECO:0000313" key="2">
    <source>
        <dbReference type="Proteomes" id="UP001303587"/>
    </source>
</evidence>
<proteinExistence type="predicted"/>
<accession>A0AA96V441</accession>
<dbReference type="EMBL" id="CP131060">
    <property type="protein sequence ID" value="WNY25155.1"/>
    <property type="molecule type" value="Genomic_DNA"/>
</dbReference>
<sequence>MSNEIVSPKKTVQLNVRINEKTNYRLKQIAECRGCDATNAVEYAIFETYRALVDDNLIKAPFDNEIDEDLAVRGTKALVSMVKGRGVNGT</sequence>